<feature type="compositionally biased region" description="Basic and acidic residues" evidence="1">
    <location>
        <begin position="131"/>
        <end position="140"/>
    </location>
</feature>
<name>A0A7I8JFF0_SPIIN</name>
<accession>A0A7I8JFF0</accession>
<dbReference type="PANTHER" id="PTHR47911">
    <property type="entry name" value="HYDROXYPROLINE-RICH GLYCOPROTEIN-LIKE"/>
    <property type="match status" value="1"/>
</dbReference>
<evidence type="ECO:0000313" key="2">
    <source>
        <dbReference type="EMBL" id="CAA2629417.1"/>
    </source>
</evidence>
<sequence>MRRLGRLAGAAPSTTIHPFVASSSHAYSTFSGGGRGRGRGGASPPPPIAPGKPQDGDGGDEEEEPSGSSGIGHGRGTPPLFRKGSTPAAPAPATPEENRHLRPRSPSDQSPRRSPARQRPPAAAASPTVTDRAEATKKAMDVLSRGGRGQGGRGMRGRGEGGGMGWRGRGGRFGGRGRGRDPDEYYGTGLFLGDNADGEKLAKRLGEENMAKLKDAFEEMSSRVLPSPMEECYLEALHTNYSFEFEPEYHMVFANPDVDEKPPIPLPEALEKMKPFLMEYEGIKSQQEWEDVVKETMEKAPVLKELVDFYSGPDRVTAKQQHQELERVANTLPENIPSSVRRFTDRAMLSLKNNPGWGFGKKCQFMDKLTWEISQQYK</sequence>
<feature type="compositionally biased region" description="Gly residues" evidence="1">
    <location>
        <begin position="146"/>
        <end position="176"/>
    </location>
</feature>
<organism evidence="2">
    <name type="scientific">Spirodela intermedia</name>
    <name type="common">Intermediate duckweed</name>
    <dbReference type="NCBI Taxonomy" id="51605"/>
    <lineage>
        <taxon>Eukaryota</taxon>
        <taxon>Viridiplantae</taxon>
        <taxon>Streptophyta</taxon>
        <taxon>Embryophyta</taxon>
        <taxon>Tracheophyta</taxon>
        <taxon>Spermatophyta</taxon>
        <taxon>Magnoliopsida</taxon>
        <taxon>Liliopsida</taxon>
        <taxon>Araceae</taxon>
        <taxon>Lemnoideae</taxon>
        <taxon>Spirodela</taxon>
    </lineage>
</organism>
<dbReference type="PANTHER" id="PTHR47911:SF1">
    <property type="entry name" value="OS06G0664400 PROTEIN"/>
    <property type="match status" value="1"/>
</dbReference>
<gene>
    <name evidence="2" type="ORF">SI7747_11015055</name>
</gene>
<dbReference type="EMBL" id="CACRZD030000011">
    <property type="protein sequence ID" value="CAA6668661.1"/>
    <property type="molecule type" value="Genomic_DNA"/>
</dbReference>
<reference evidence="2 3" key="1">
    <citation type="submission" date="2019-12" db="EMBL/GenBank/DDBJ databases">
        <authorList>
            <person name="Scholz U."/>
            <person name="Mascher M."/>
            <person name="Fiebig A."/>
        </authorList>
    </citation>
    <scope>NUCLEOTIDE SEQUENCE</scope>
</reference>
<evidence type="ECO:0000256" key="1">
    <source>
        <dbReference type="SAM" id="MobiDB-lite"/>
    </source>
</evidence>
<feature type="compositionally biased region" description="Low complexity" evidence="1">
    <location>
        <begin position="104"/>
        <end position="127"/>
    </location>
</feature>
<feature type="compositionally biased region" description="Gly residues" evidence="1">
    <location>
        <begin position="31"/>
        <end position="41"/>
    </location>
</feature>
<keyword evidence="3" id="KW-1185">Reference proteome</keyword>
<feature type="compositionally biased region" description="Polar residues" evidence="1">
    <location>
        <begin position="12"/>
        <end position="30"/>
    </location>
</feature>
<feature type="region of interest" description="Disordered" evidence="1">
    <location>
        <begin position="1"/>
        <end position="180"/>
    </location>
</feature>
<dbReference type="EMBL" id="LR743598">
    <property type="protein sequence ID" value="CAA2629417.1"/>
    <property type="molecule type" value="Genomic_DNA"/>
</dbReference>
<evidence type="ECO:0000313" key="3">
    <source>
        <dbReference type="Proteomes" id="UP001189122"/>
    </source>
</evidence>
<dbReference type="AlphaFoldDB" id="A0A7I8JFF0"/>
<protein>
    <submittedName>
        <fullName evidence="2">Uncharacterized protein</fullName>
    </submittedName>
</protein>
<proteinExistence type="predicted"/>
<dbReference type="Proteomes" id="UP001189122">
    <property type="component" value="Unassembled WGS sequence"/>
</dbReference>